<reference evidence="2 3" key="1">
    <citation type="submission" date="2020-01" db="EMBL/GenBank/DDBJ databases">
        <authorList>
            <person name="Kim M.K."/>
        </authorList>
    </citation>
    <scope>NUCLEOTIDE SEQUENCE [LARGE SCALE GENOMIC DNA]</scope>
    <source>
        <strain evidence="2 3">172606-1</strain>
    </source>
</reference>
<gene>
    <name evidence="2" type="ORF">GXP67_36530</name>
</gene>
<dbReference type="RefSeq" id="WP_162447703.1">
    <property type="nucleotide sequence ID" value="NZ_CP048222.1"/>
</dbReference>
<name>A0A6C0GW42_9BACT</name>
<evidence type="ECO:0008006" key="4">
    <source>
        <dbReference type="Google" id="ProtNLM"/>
    </source>
</evidence>
<proteinExistence type="predicted"/>
<keyword evidence="3" id="KW-1185">Reference proteome</keyword>
<evidence type="ECO:0000313" key="2">
    <source>
        <dbReference type="EMBL" id="QHT71783.1"/>
    </source>
</evidence>
<evidence type="ECO:0000313" key="3">
    <source>
        <dbReference type="Proteomes" id="UP000480178"/>
    </source>
</evidence>
<dbReference type="EMBL" id="CP048222">
    <property type="protein sequence ID" value="QHT71783.1"/>
    <property type="molecule type" value="Genomic_DNA"/>
</dbReference>
<organism evidence="2 3">
    <name type="scientific">Rhodocytophaga rosea</name>
    <dbReference type="NCBI Taxonomy" id="2704465"/>
    <lineage>
        <taxon>Bacteria</taxon>
        <taxon>Pseudomonadati</taxon>
        <taxon>Bacteroidota</taxon>
        <taxon>Cytophagia</taxon>
        <taxon>Cytophagales</taxon>
        <taxon>Rhodocytophagaceae</taxon>
        <taxon>Rhodocytophaga</taxon>
    </lineage>
</organism>
<feature type="chain" id="PRO_5025534088" description="Outer membrane protein beta-barrel domain-containing protein" evidence="1">
    <location>
        <begin position="21"/>
        <end position="247"/>
    </location>
</feature>
<sequence length="247" mass="27627">MKNIVSCILFIFQLPLAVYAQKDFVAYQCFSHLELALSTRGGQAAVALSGAKLYGLGQKKRFKAGFGLRFTSYFGNNQDFVTAPARLTSGKTGPTVIFTEDIPANFDTLFLSNSQINFLNAAIFLQYSILPHLDVGFNIDAIGFSIGQEQTGTFMALQSDEASLHNTRQSARPTSFNLLLSSDNDIGSLNSEFFLRYWIKPAWGIKIGYTFLFAEYTTSRELTYTNDRFRNKAGMFMLGFTYAPFKK</sequence>
<feature type="signal peptide" evidence="1">
    <location>
        <begin position="1"/>
        <end position="20"/>
    </location>
</feature>
<protein>
    <recommendedName>
        <fullName evidence="4">Outer membrane protein beta-barrel domain-containing protein</fullName>
    </recommendedName>
</protein>
<dbReference type="AlphaFoldDB" id="A0A6C0GW42"/>
<dbReference type="KEGG" id="rhoz:GXP67_36530"/>
<accession>A0A6C0GW42</accession>
<dbReference type="Proteomes" id="UP000480178">
    <property type="component" value="Chromosome"/>
</dbReference>
<keyword evidence="1" id="KW-0732">Signal</keyword>
<evidence type="ECO:0000256" key="1">
    <source>
        <dbReference type="SAM" id="SignalP"/>
    </source>
</evidence>